<dbReference type="GO" id="GO:0071944">
    <property type="term" value="C:cell periphery"/>
    <property type="evidence" value="ECO:0007669"/>
    <property type="project" value="TreeGrafter"/>
</dbReference>
<name>A0A4Q4T308_9PEZI</name>
<keyword evidence="2" id="KW-1133">Transmembrane helix</keyword>
<keyword evidence="2" id="KW-0812">Transmembrane</keyword>
<proteinExistence type="predicted"/>
<evidence type="ECO:0008006" key="5">
    <source>
        <dbReference type="Google" id="ProtNLM"/>
    </source>
</evidence>
<dbReference type="PANTHER" id="PTHR36819:SF1">
    <property type="entry name" value="REGULATOR OF PHOSPHOLIPASE D SRF1"/>
    <property type="match status" value="1"/>
</dbReference>
<reference evidence="3 4" key="1">
    <citation type="submission" date="2018-06" db="EMBL/GenBank/DDBJ databases">
        <title>Complete Genomes of Monosporascus.</title>
        <authorList>
            <person name="Robinson A.J."/>
            <person name="Natvig D.O."/>
        </authorList>
    </citation>
    <scope>NUCLEOTIDE SEQUENCE [LARGE SCALE GENOMIC DNA]</scope>
    <source>
        <strain evidence="3 4">CBS 110550</strain>
    </source>
</reference>
<sequence length="359" mass="41003">MTRPGFNPLRETIPPWVEIYDPDVHGEQAEKRRPEGQEELKTPGPIARSDTNKSTHKLKRRVSKDGYVEWVDEKHDHASKLPVFLRKRADKPGRRWDHLRTADPVIMGLGYRDPHEDPYARWRDFVRSSAYGLDPHVEHDIVPYEVLQEQMPGLSRPVRTPLHPLDPMTRRRSRKKTVVMHFKDFVLRHPIAPLIFRLIVLISTVSALAVAVNMYKTQLNPNFRAADETSQAKIAIIIDTIAVPYIMYMTWDEYTGKPLGLRPAAQKVSLTLLDLIFIAFKSASTALAFEALVYHTGNFRPEIPEDPDVKRAQATNKRLAEALAALMLVGLISWILNFTISVFRVAEKLGGLDNEPRVD</sequence>
<dbReference type="EMBL" id="QJNU01000464">
    <property type="protein sequence ID" value="RYO98361.1"/>
    <property type="molecule type" value="Genomic_DNA"/>
</dbReference>
<feature type="compositionally biased region" description="Basic and acidic residues" evidence="1">
    <location>
        <begin position="22"/>
        <end position="41"/>
    </location>
</feature>
<dbReference type="OrthoDB" id="2589563at2759"/>
<dbReference type="AlphaFoldDB" id="A0A4Q4T308"/>
<gene>
    <name evidence="3" type="ORF">DL764_007114</name>
</gene>
<dbReference type="GO" id="GO:0000324">
    <property type="term" value="C:fungal-type vacuole"/>
    <property type="evidence" value="ECO:0007669"/>
    <property type="project" value="TreeGrafter"/>
</dbReference>
<dbReference type="Proteomes" id="UP000293360">
    <property type="component" value="Unassembled WGS sequence"/>
</dbReference>
<accession>A0A4Q4T308</accession>
<organism evidence="3 4">
    <name type="scientific">Monosporascus ibericus</name>
    <dbReference type="NCBI Taxonomy" id="155417"/>
    <lineage>
        <taxon>Eukaryota</taxon>
        <taxon>Fungi</taxon>
        <taxon>Dikarya</taxon>
        <taxon>Ascomycota</taxon>
        <taxon>Pezizomycotina</taxon>
        <taxon>Sordariomycetes</taxon>
        <taxon>Xylariomycetidae</taxon>
        <taxon>Xylariales</taxon>
        <taxon>Xylariales incertae sedis</taxon>
        <taxon>Monosporascus</taxon>
    </lineage>
</organism>
<evidence type="ECO:0000313" key="4">
    <source>
        <dbReference type="Proteomes" id="UP000293360"/>
    </source>
</evidence>
<feature type="transmembrane region" description="Helical" evidence="2">
    <location>
        <begin position="272"/>
        <end position="294"/>
    </location>
</feature>
<evidence type="ECO:0000256" key="1">
    <source>
        <dbReference type="SAM" id="MobiDB-lite"/>
    </source>
</evidence>
<feature type="region of interest" description="Disordered" evidence="1">
    <location>
        <begin position="1"/>
        <end position="60"/>
    </location>
</feature>
<dbReference type="InterPro" id="IPR037737">
    <property type="entry name" value="Srf1"/>
</dbReference>
<protein>
    <recommendedName>
        <fullName evidence="5">Regulator of phospholipase D SRF1</fullName>
    </recommendedName>
</protein>
<evidence type="ECO:0000256" key="2">
    <source>
        <dbReference type="SAM" id="Phobius"/>
    </source>
</evidence>
<evidence type="ECO:0000313" key="3">
    <source>
        <dbReference type="EMBL" id="RYO98361.1"/>
    </source>
</evidence>
<keyword evidence="2" id="KW-0472">Membrane</keyword>
<dbReference type="PANTHER" id="PTHR36819">
    <property type="entry name" value="REGULATOR OF PHOSPHOLIPASE D SRF1"/>
    <property type="match status" value="1"/>
</dbReference>
<feature type="transmembrane region" description="Helical" evidence="2">
    <location>
        <begin position="322"/>
        <end position="343"/>
    </location>
</feature>
<feature type="transmembrane region" description="Helical" evidence="2">
    <location>
        <begin position="194"/>
        <end position="214"/>
    </location>
</feature>
<comment type="caution">
    <text evidence="3">The sequence shown here is derived from an EMBL/GenBank/DDBJ whole genome shotgun (WGS) entry which is preliminary data.</text>
</comment>
<keyword evidence="4" id="KW-1185">Reference proteome</keyword>
<feature type="transmembrane region" description="Helical" evidence="2">
    <location>
        <begin position="234"/>
        <end position="251"/>
    </location>
</feature>